<comment type="similarity">
    <text evidence="1">Belongs to the MobA/MobL family.</text>
</comment>
<reference evidence="5 6" key="1">
    <citation type="submission" date="2014-12" db="EMBL/GenBank/DDBJ databases">
        <title>Comparative genome analysis of Bacillus coagulans HM-08, Clostridium butyricum HM-68, Bacillus subtilis HM-66 and Bacillus licheniformis BL-09.</title>
        <authorList>
            <person name="Zhang H."/>
        </authorList>
    </citation>
    <scope>NUCLEOTIDE SEQUENCE [LARGE SCALE GENOMIC DNA]</scope>
    <source>
        <strain evidence="5 6">HM-66</strain>
    </source>
</reference>
<dbReference type="Gene3D" id="3.30.930.30">
    <property type="match status" value="1"/>
</dbReference>
<keyword evidence="2" id="KW-0184">Conjugation</keyword>
<dbReference type="Pfam" id="PF18208">
    <property type="entry name" value="NES_C_h"/>
    <property type="match status" value="1"/>
</dbReference>
<evidence type="ECO:0000259" key="3">
    <source>
        <dbReference type="Pfam" id="PF03389"/>
    </source>
</evidence>
<feature type="domain" description="MobA/MobL protein" evidence="3">
    <location>
        <begin position="17"/>
        <end position="240"/>
    </location>
</feature>
<dbReference type="Proteomes" id="UP000032247">
    <property type="component" value="Unassembled WGS sequence"/>
</dbReference>
<proteinExistence type="inferred from homology"/>
<feature type="domain" description="Nicking enzyme C-terminal middle helical" evidence="4">
    <location>
        <begin position="280"/>
        <end position="389"/>
    </location>
</feature>
<name>A0A0D1KED4_BACIU</name>
<dbReference type="PATRIC" id="fig|1423.173.peg.5022"/>
<evidence type="ECO:0000259" key="4">
    <source>
        <dbReference type="Pfam" id="PF18208"/>
    </source>
</evidence>
<protein>
    <submittedName>
        <fullName evidence="5">Nickase</fullName>
    </submittedName>
</protein>
<evidence type="ECO:0000313" key="5">
    <source>
        <dbReference type="EMBL" id="KIU04557.1"/>
    </source>
</evidence>
<gene>
    <name evidence="5" type="ORF">SC09_contig8orf00227</name>
</gene>
<dbReference type="InterPro" id="IPR040834">
    <property type="entry name" value="NES_C_h"/>
</dbReference>
<evidence type="ECO:0000313" key="6">
    <source>
        <dbReference type="Proteomes" id="UP000032247"/>
    </source>
</evidence>
<comment type="caution">
    <text evidence="5">The sequence shown here is derived from an EMBL/GenBank/DDBJ whole genome shotgun (WGS) entry which is preliminary data.</text>
</comment>
<dbReference type="EMBL" id="JXBC01000014">
    <property type="protein sequence ID" value="KIU04557.1"/>
    <property type="molecule type" value="Genomic_DNA"/>
</dbReference>
<dbReference type="NCBIfam" id="NF041496">
    <property type="entry name" value="MobQ"/>
    <property type="match status" value="1"/>
</dbReference>
<dbReference type="AlphaFoldDB" id="A0A0D1KED4"/>
<evidence type="ECO:0000256" key="2">
    <source>
        <dbReference type="ARBA" id="ARBA00022971"/>
    </source>
</evidence>
<sequence>MAIYHFSCGNISRGEGQSATAAAAYRSGESLYSERYGKTNYYEREVKPDAFILKPENAPDWVLDRERLWNEVEKVEKAKNARLAKHFDIALPIELSHDQQRELVIEFCKENFCDLGMVADVAIHRDDENNPHFHVMTTTRPFNDDGTWASKSKKEYILDKDGNFTYTKSGHKRSRKIEPVDWNSKERLMSWRKSWADKANEFLSKNGHEIRISEKSNEERGIDRKPTIHEGYKARKMGEKSERVQYNKNVKEYNDNLIKISEYKKEIKQVKEIEKITRNFSPKEKKQLAILSKELKTFVNFDFVQKKEKQLAHWERSELFKSQFGLENKENLSKINNQKELVSKAESLLKKEADRFVNSHYKDAIPNDVKLSNYQKQYITDLSVKRNKILDQNELKEAIFDSENKEFYSSINKITRDSFTSYSNFKKTLERNEKMLEKLVKEYDVDFKNPKTIEKLDAEDLNKLKTATIRVNNTKNALKFIEGYYESKIEELYPEHAKELNEKMPIHEKEIVVASHEYYGRVLQKNELMRLKDNPPVKYSDEDKSYAILKLKGYGLNHENKNKLGKSECIEELKGKFPEIFGAYAKPGMEQLFFSELSSVSKEYKEIVDKYLAVTRSEYSGSTIKDDLTNEDYYVMSNNRKTANIGGLLAGGFSTINKTLNELDYAERDKINEMNRLQAKAARRNRRNSGLER</sequence>
<accession>A0A0D1KED4</accession>
<dbReference type="Pfam" id="PF03389">
    <property type="entry name" value="MobA_MobL"/>
    <property type="match status" value="1"/>
</dbReference>
<evidence type="ECO:0000256" key="1">
    <source>
        <dbReference type="ARBA" id="ARBA00010873"/>
    </source>
</evidence>
<organism evidence="5 6">
    <name type="scientific">Bacillus subtilis</name>
    <dbReference type="NCBI Taxonomy" id="1423"/>
    <lineage>
        <taxon>Bacteria</taxon>
        <taxon>Bacillati</taxon>
        <taxon>Bacillota</taxon>
        <taxon>Bacilli</taxon>
        <taxon>Bacillales</taxon>
        <taxon>Bacillaceae</taxon>
        <taxon>Bacillus</taxon>
    </lineage>
</organism>
<dbReference type="InterPro" id="IPR005053">
    <property type="entry name" value="MobA_MobL"/>
</dbReference>